<dbReference type="InterPro" id="IPR050832">
    <property type="entry name" value="Bact_Acetyltransf"/>
</dbReference>
<protein>
    <submittedName>
        <fullName evidence="4">GNAT superfamily N-acetyltransferase</fullName>
    </submittedName>
</protein>
<dbReference type="InterPro" id="IPR016181">
    <property type="entry name" value="Acyl_CoA_acyltransferase"/>
</dbReference>
<dbReference type="GO" id="GO:0016747">
    <property type="term" value="F:acyltransferase activity, transferring groups other than amino-acyl groups"/>
    <property type="evidence" value="ECO:0007669"/>
    <property type="project" value="InterPro"/>
</dbReference>
<reference evidence="4 5" key="1">
    <citation type="submission" date="2020-08" db="EMBL/GenBank/DDBJ databases">
        <title>Genomic Encyclopedia of Type Strains, Phase IV (KMG-V): Genome sequencing to study the core and pangenomes of soil and plant-associated prokaryotes.</title>
        <authorList>
            <person name="Whitman W."/>
        </authorList>
    </citation>
    <scope>NUCLEOTIDE SEQUENCE [LARGE SCALE GENOMIC DNA]</scope>
    <source>
        <strain evidence="4 5">MP601</strain>
    </source>
</reference>
<comment type="caution">
    <text evidence="4">The sequence shown here is derived from an EMBL/GenBank/DDBJ whole genome shotgun (WGS) entry which is preliminary data.</text>
</comment>
<dbReference type="Pfam" id="PF00583">
    <property type="entry name" value="Acetyltransf_1"/>
    <property type="match status" value="1"/>
</dbReference>
<dbReference type="PANTHER" id="PTHR43877">
    <property type="entry name" value="AMINOALKYLPHOSPHONATE N-ACETYLTRANSFERASE-RELATED-RELATED"/>
    <property type="match status" value="1"/>
</dbReference>
<dbReference type="RefSeq" id="WP_183586205.1">
    <property type="nucleotide sequence ID" value="NZ_JACHCA010000003.1"/>
</dbReference>
<dbReference type="SUPFAM" id="SSF55729">
    <property type="entry name" value="Acyl-CoA N-acyltransferases (Nat)"/>
    <property type="match status" value="1"/>
</dbReference>
<evidence type="ECO:0000313" key="4">
    <source>
        <dbReference type="EMBL" id="MBB6127021.1"/>
    </source>
</evidence>
<dbReference type="InterPro" id="IPR000182">
    <property type="entry name" value="GNAT_dom"/>
</dbReference>
<sequence length="158" mass="18087">MEQINIRKAELKDLDVLFEFKQALVEAERPFDPTLKPGPLYYYNIPELIEAAGARMVVAEMDSKLIGCGYAHIVDSKPYLKHQQHTHLGFMYVMPEHRGKGVNKLIIHALKQWSKQQGITEIRLEVYAFNTAALKAYEKVGFAPHMLTMRLGLEDDKS</sequence>
<evidence type="ECO:0000259" key="3">
    <source>
        <dbReference type="PROSITE" id="PS51186"/>
    </source>
</evidence>
<dbReference type="Gene3D" id="3.40.630.30">
    <property type="match status" value="1"/>
</dbReference>
<name>A0A841JG61_9SPHI</name>
<dbReference type="AlphaFoldDB" id="A0A841JG61"/>
<gene>
    <name evidence="4" type="ORF">HDF22_001127</name>
</gene>
<dbReference type="CDD" id="cd04301">
    <property type="entry name" value="NAT_SF"/>
    <property type="match status" value="1"/>
</dbReference>
<evidence type="ECO:0000256" key="2">
    <source>
        <dbReference type="ARBA" id="ARBA00023315"/>
    </source>
</evidence>
<accession>A0A841JG61</accession>
<dbReference type="PROSITE" id="PS51186">
    <property type="entry name" value="GNAT"/>
    <property type="match status" value="1"/>
</dbReference>
<feature type="domain" description="N-acetyltransferase" evidence="3">
    <location>
        <begin position="4"/>
        <end position="158"/>
    </location>
</feature>
<dbReference type="Proteomes" id="UP000548326">
    <property type="component" value="Unassembled WGS sequence"/>
</dbReference>
<keyword evidence="2" id="KW-0012">Acyltransferase</keyword>
<proteinExistence type="predicted"/>
<dbReference type="EMBL" id="JACHCA010000003">
    <property type="protein sequence ID" value="MBB6127021.1"/>
    <property type="molecule type" value="Genomic_DNA"/>
</dbReference>
<keyword evidence="1 4" id="KW-0808">Transferase</keyword>
<evidence type="ECO:0000256" key="1">
    <source>
        <dbReference type="ARBA" id="ARBA00022679"/>
    </source>
</evidence>
<organism evidence="4 5">
    <name type="scientific">Mucilaginibacter lappiensis</name>
    <dbReference type="NCBI Taxonomy" id="354630"/>
    <lineage>
        <taxon>Bacteria</taxon>
        <taxon>Pseudomonadati</taxon>
        <taxon>Bacteroidota</taxon>
        <taxon>Sphingobacteriia</taxon>
        <taxon>Sphingobacteriales</taxon>
        <taxon>Sphingobacteriaceae</taxon>
        <taxon>Mucilaginibacter</taxon>
    </lineage>
</organism>
<dbReference type="PANTHER" id="PTHR43877:SF2">
    <property type="entry name" value="AMINOALKYLPHOSPHONATE N-ACETYLTRANSFERASE-RELATED"/>
    <property type="match status" value="1"/>
</dbReference>
<evidence type="ECO:0000313" key="5">
    <source>
        <dbReference type="Proteomes" id="UP000548326"/>
    </source>
</evidence>